<keyword evidence="5 9" id="KW-0812">Transmembrane</keyword>
<comment type="subunit">
    <text evidence="9">The complex comprises the extracytoplasmic solute receptor protein and the two transmembrane proteins.</text>
</comment>
<evidence type="ECO:0000256" key="8">
    <source>
        <dbReference type="ARBA" id="ARBA00038436"/>
    </source>
</evidence>
<dbReference type="Pfam" id="PF04290">
    <property type="entry name" value="DctQ"/>
    <property type="match status" value="1"/>
</dbReference>
<feature type="domain" description="Tripartite ATP-independent periplasmic transporters DctQ component" evidence="10">
    <location>
        <begin position="26"/>
        <end position="157"/>
    </location>
</feature>
<feature type="transmembrane region" description="Helical" evidence="9">
    <location>
        <begin position="92"/>
        <end position="111"/>
    </location>
</feature>
<dbReference type="RefSeq" id="WP_367957454.1">
    <property type="nucleotide sequence ID" value="NZ_JBDPGJ010000010.1"/>
</dbReference>
<reference evidence="11 12" key="1">
    <citation type="submission" date="2024-05" db="EMBL/GenBank/DDBJ databases">
        <authorList>
            <person name="Jiang F."/>
        </authorList>
    </citation>
    <scope>NUCLEOTIDE SEQUENCE [LARGE SCALE GENOMIC DNA]</scope>
    <source>
        <strain evidence="11 12">LZ166</strain>
    </source>
</reference>
<evidence type="ECO:0000256" key="5">
    <source>
        <dbReference type="ARBA" id="ARBA00022692"/>
    </source>
</evidence>
<name>A0ABV3SS06_9HYPH</name>
<keyword evidence="2 9" id="KW-0813">Transport</keyword>
<comment type="similarity">
    <text evidence="8 9">Belongs to the TRAP transporter small permease family.</text>
</comment>
<sequence>MTALDRAASILSAFAALIAGTMLVAMVGHTILEMVLRAFFNTSTFVLDEFVGYEVAALTMLGLGHALNTGGLIRVNLLTRLLGTTAQRRVELAVVILVFALCLYLSRYHLLAIEAAYARGTRSNTLAQTPLWLPLAVFVAGLVIFMIQLLAYALRLLGGGNPIRDNHESA</sequence>
<organism evidence="11 12">
    <name type="scientific">Aquibium pacificus</name>
    <dbReference type="NCBI Taxonomy" id="3153579"/>
    <lineage>
        <taxon>Bacteria</taxon>
        <taxon>Pseudomonadati</taxon>
        <taxon>Pseudomonadota</taxon>
        <taxon>Alphaproteobacteria</taxon>
        <taxon>Hyphomicrobiales</taxon>
        <taxon>Phyllobacteriaceae</taxon>
        <taxon>Aquibium</taxon>
    </lineage>
</organism>
<dbReference type="InterPro" id="IPR055348">
    <property type="entry name" value="DctQ"/>
</dbReference>
<evidence type="ECO:0000256" key="9">
    <source>
        <dbReference type="RuleBase" id="RU369079"/>
    </source>
</evidence>
<gene>
    <name evidence="11" type="ORF">ABGN05_28510</name>
</gene>
<evidence type="ECO:0000256" key="3">
    <source>
        <dbReference type="ARBA" id="ARBA00022475"/>
    </source>
</evidence>
<comment type="function">
    <text evidence="9">Part of the tripartite ATP-independent periplasmic (TRAP) transport system.</text>
</comment>
<dbReference type="PANTHER" id="PTHR35011:SF10">
    <property type="entry name" value="TRAP TRANSPORTER SMALL PERMEASE PROTEIN"/>
    <property type="match status" value="1"/>
</dbReference>
<comment type="subcellular location">
    <subcellularLocation>
        <location evidence="1 9">Cell inner membrane</location>
        <topology evidence="1 9">Multi-pass membrane protein</topology>
    </subcellularLocation>
</comment>
<keyword evidence="3" id="KW-1003">Cell membrane</keyword>
<evidence type="ECO:0000259" key="10">
    <source>
        <dbReference type="Pfam" id="PF04290"/>
    </source>
</evidence>
<dbReference type="InterPro" id="IPR007387">
    <property type="entry name" value="TRAP_DctQ"/>
</dbReference>
<dbReference type="Proteomes" id="UP001556692">
    <property type="component" value="Unassembled WGS sequence"/>
</dbReference>
<feature type="transmembrane region" description="Helical" evidence="9">
    <location>
        <begin position="131"/>
        <end position="154"/>
    </location>
</feature>
<proteinExistence type="inferred from homology"/>
<feature type="transmembrane region" description="Helical" evidence="9">
    <location>
        <begin position="7"/>
        <end position="31"/>
    </location>
</feature>
<evidence type="ECO:0000256" key="1">
    <source>
        <dbReference type="ARBA" id="ARBA00004429"/>
    </source>
</evidence>
<feature type="transmembrane region" description="Helical" evidence="9">
    <location>
        <begin position="51"/>
        <end position="71"/>
    </location>
</feature>
<keyword evidence="4 9" id="KW-0997">Cell inner membrane</keyword>
<evidence type="ECO:0000313" key="11">
    <source>
        <dbReference type="EMBL" id="MEX0409590.1"/>
    </source>
</evidence>
<accession>A0ABV3SS06</accession>
<keyword evidence="7 9" id="KW-0472">Membrane</keyword>
<evidence type="ECO:0000256" key="7">
    <source>
        <dbReference type="ARBA" id="ARBA00023136"/>
    </source>
</evidence>
<dbReference type="EMBL" id="JBDPGJ010000010">
    <property type="protein sequence ID" value="MEX0409590.1"/>
    <property type="molecule type" value="Genomic_DNA"/>
</dbReference>
<comment type="caution">
    <text evidence="11">The sequence shown here is derived from an EMBL/GenBank/DDBJ whole genome shotgun (WGS) entry which is preliminary data.</text>
</comment>
<protein>
    <recommendedName>
        <fullName evidence="9">TRAP transporter small permease protein</fullName>
    </recommendedName>
</protein>
<evidence type="ECO:0000313" key="12">
    <source>
        <dbReference type="Proteomes" id="UP001556692"/>
    </source>
</evidence>
<dbReference type="PANTHER" id="PTHR35011">
    <property type="entry name" value="2,3-DIKETO-L-GULONATE TRAP TRANSPORTER SMALL PERMEASE PROTEIN YIAM"/>
    <property type="match status" value="1"/>
</dbReference>
<evidence type="ECO:0000256" key="4">
    <source>
        <dbReference type="ARBA" id="ARBA00022519"/>
    </source>
</evidence>
<evidence type="ECO:0000256" key="6">
    <source>
        <dbReference type="ARBA" id="ARBA00022989"/>
    </source>
</evidence>
<keyword evidence="6 9" id="KW-1133">Transmembrane helix</keyword>
<evidence type="ECO:0000256" key="2">
    <source>
        <dbReference type="ARBA" id="ARBA00022448"/>
    </source>
</evidence>
<keyword evidence="12" id="KW-1185">Reference proteome</keyword>